<dbReference type="Gene3D" id="3.10.310.10">
    <property type="entry name" value="Diaminopimelate Epimerase, Chain A, domain 1"/>
    <property type="match status" value="2"/>
</dbReference>
<gene>
    <name evidence="1" type="ORF">ACFSUF_00510</name>
</gene>
<organism evidence="1 2">
    <name type="scientific">Paenibacillus gansuensis</name>
    <dbReference type="NCBI Taxonomy" id="306542"/>
    <lineage>
        <taxon>Bacteria</taxon>
        <taxon>Bacillati</taxon>
        <taxon>Bacillota</taxon>
        <taxon>Bacilli</taxon>
        <taxon>Bacillales</taxon>
        <taxon>Paenibacillaceae</taxon>
        <taxon>Paenibacillus</taxon>
    </lineage>
</organism>
<dbReference type="InterPro" id="IPR003719">
    <property type="entry name" value="Phenazine_PhzF-like"/>
</dbReference>
<dbReference type="Proteomes" id="UP001597541">
    <property type="component" value="Unassembled WGS sequence"/>
</dbReference>
<dbReference type="PIRSF" id="PIRSF016184">
    <property type="entry name" value="PhzC_PhzF"/>
    <property type="match status" value="1"/>
</dbReference>
<protein>
    <submittedName>
        <fullName evidence="1">PhzF family phenazine biosynthesis protein</fullName>
    </submittedName>
</protein>
<accession>A0ABW5P6W7</accession>
<evidence type="ECO:0000313" key="1">
    <source>
        <dbReference type="EMBL" id="MFD2610898.1"/>
    </source>
</evidence>
<dbReference type="NCBIfam" id="TIGR00654">
    <property type="entry name" value="PhzF_family"/>
    <property type="match status" value="1"/>
</dbReference>
<proteinExistence type="predicted"/>
<keyword evidence="2" id="KW-1185">Reference proteome</keyword>
<evidence type="ECO:0000313" key="2">
    <source>
        <dbReference type="Proteomes" id="UP001597541"/>
    </source>
</evidence>
<name>A0ABW5P6W7_9BACL</name>
<dbReference type="PANTHER" id="PTHR13774">
    <property type="entry name" value="PHENAZINE BIOSYNTHESIS PROTEIN"/>
    <property type="match status" value="1"/>
</dbReference>
<dbReference type="EMBL" id="JBHUME010000002">
    <property type="protein sequence ID" value="MFD2610898.1"/>
    <property type="molecule type" value="Genomic_DNA"/>
</dbReference>
<reference evidence="2" key="1">
    <citation type="journal article" date="2019" name="Int. J. Syst. Evol. Microbiol.">
        <title>The Global Catalogue of Microorganisms (GCM) 10K type strain sequencing project: providing services to taxonomists for standard genome sequencing and annotation.</title>
        <authorList>
            <consortium name="The Broad Institute Genomics Platform"/>
            <consortium name="The Broad Institute Genome Sequencing Center for Infectious Disease"/>
            <person name="Wu L."/>
            <person name="Ma J."/>
        </authorList>
    </citation>
    <scope>NUCLEOTIDE SEQUENCE [LARGE SCALE GENOMIC DNA]</scope>
    <source>
        <strain evidence="2">KCTC 3950</strain>
    </source>
</reference>
<dbReference type="Pfam" id="PF02567">
    <property type="entry name" value="PhzC-PhzF"/>
    <property type="match status" value="1"/>
</dbReference>
<dbReference type="SUPFAM" id="SSF54506">
    <property type="entry name" value="Diaminopimelate epimerase-like"/>
    <property type="match status" value="1"/>
</dbReference>
<dbReference type="PANTHER" id="PTHR13774:SF32">
    <property type="entry name" value="ANTISENSE-ENHANCING SEQUENCE 1"/>
    <property type="match status" value="1"/>
</dbReference>
<sequence length="303" mass="33327">MTTLIFYIVDVFAERKYEGNQLAVFRGGAELTTEQMQKIAKEMNYSETTFILSEEPVNGGYDVRIFTPEKELPFAGHPTLGTAYVLRREIAGPDSENIVLNLKAGQIPVTAPPQDNPAQPGEPEMLWMQQNSPEFGTLLEWDLLERLLGLQPGDADRRFTPQAVSTGVPFVIVPLTSLEAVKRSGIKDKTVYTDLERLAGTGGVLVFSPETYDANHQLNARVFVESLGVPEDPATGSANGCLAGYLVKYRYFGEQSVETQVEQGYEIARPSLLYLKAGQMQSNSDIQVQVGGRSILVAKGEFV</sequence>
<comment type="caution">
    <text evidence="1">The sequence shown here is derived from an EMBL/GenBank/DDBJ whole genome shotgun (WGS) entry which is preliminary data.</text>
</comment>
<dbReference type="RefSeq" id="WP_377599055.1">
    <property type="nucleotide sequence ID" value="NZ_JBHUME010000002.1"/>
</dbReference>